<feature type="domain" description="CBM39" evidence="5">
    <location>
        <begin position="274"/>
        <end position="374"/>
    </location>
</feature>
<dbReference type="GO" id="GO:0045087">
    <property type="term" value="P:innate immune response"/>
    <property type="evidence" value="ECO:0007669"/>
    <property type="project" value="UniProtKB-KW"/>
</dbReference>
<dbReference type="PANTHER" id="PTHR10963">
    <property type="entry name" value="GLYCOSYL HYDROLASE-RELATED"/>
    <property type="match status" value="1"/>
</dbReference>
<dbReference type="InParanoid" id="A0A7R8UK49"/>
<dbReference type="PROSITE" id="PS51762">
    <property type="entry name" value="GH16_2"/>
    <property type="match status" value="1"/>
</dbReference>
<reference evidence="6 7" key="1">
    <citation type="submission" date="2020-11" db="EMBL/GenBank/DDBJ databases">
        <authorList>
            <person name="Wallbank WR R."/>
            <person name="Pardo Diaz C."/>
            <person name="Kozak K."/>
            <person name="Martin S."/>
            <person name="Jiggins C."/>
            <person name="Moest M."/>
            <person name="Warren A I."/>
            <person name="Generalovic N T."/>
            <person name="Byers J.R.P. K."/>
            <person name="Montejo-Kovacevich G."/>
            <person name="Yen C E."/>
        </authorList>
    </citation>
    <scope>NUCLEOTIDE SEQUENCE [LARGE SCALE GENOMIC DNA]</scope>
</reference>
<dbReference type="InterPro" id="IPR043030">
    <property type="entry name" value="BGBP_N_sf"/>
</dbReference>
<protein>
    <submittedName>
        <fullName evidence="6">Uncharacterized protein</fullName>
    </submittedName>
</protein>
<dbReference type="EMBL" id="LR899010">
    <property type="protein sequence ID" value="CAD7082017.1"/>
    <property type="molecule type" value="Genomic_DNA"/>
</dbReference>
<accession>A0A7R8UK49</accession>
<evidence type="ECO:0000256" key="1">
    <source>
        <dbReference type="ARBA" id="ARBA00008781"/>
    </source>
</evidence>
<dbReference type="InterPro" id="IPR000757">
    <property type="entry name" value="Beta-glucanase-like"/>
</dbReference>
<dbReference type="OrthoDB" id="4781at2759"/>
<organism evidence="6 7">
    <name type="scientific">Hermetia illucens</name>
    <name type="common">Black soldier fly</name>
    <dbReference type="NCBI Taxonomy" id="343691"/>
    <lineage>
        <taxon>Eukaryota</taxon>
        <taxon>Metazoa</taxon>
        <taxon>Ecdysozoa</taxon>
        <taxon>Arthropoda</taxon>
        <taxon>Hexapoda</taxon>
        <taxon>Insecta</taxon>
        <taxon>Pterygota</taxon>
        <taxon>Neoptera</taxon>
        <taxon>Endopterygota</taxon>
        <taxon>Diptera</taxon>
        <taxon>Brachycera</taxon>
        <taxon>Stratiomyomorpha</taxon>
        <taxon>Stratiomyidae</taxon>
        <taxon>Hermetiinae</taxon>
        <taxon>Hermetia</taxon>
    </lineage>
</organism>
<feature type="domain" description="CBM39" evidence="5">
    <location>
        <begin position="157"/>
        <end position="257"/>
    </location>
</feature>
<dbReference type="Proteomes" id="UP000594454">
    <property type="component" value="Chromosome 2"/>
</dbReference>
<keyword evidence="7" id="KW-1185">Reference proteome</keyword>
<dbReference type="PANTHER" id="PTHR10963:SF60">
    <property type="entry name" value="GRAM-NEGATIVE BACTERIA-BINDING PROTEIN 1-RELATED"/>
    <property type="match status" value="1"/>
</dbReference>
<dbReference type="Gene3D" id="2.60.120.200">
    <property type="match status" value="1"/>
</dbReference>
<evidence type="ECO:0000313" key="7">
    <source>
        <dbReference type="Proteomes" id="UP000594454"/>
    </source>
</evidence>
<gene>
    <name evidence="6" type="ORF">HERILL_LOCUS5088</name>
</gene>
<keyword evidence="2" id="KW-0399">Innate immunity</keyword>
<evidence type="ECO:0000259" key="4">
    <source>
        <dbReference type="PROSITE" id="PS51762"/>
    </source>
</evidence>
<feature type="domain" description="GH16" evidence="4">
    <location>
        <begin position="424"/>
        <end position="723"/>
    </location>
</feature>
<sequence length="723" mass="82251">MVPKLFITGITLFVIFILNFNGVKSQQRFLSAPVFGKVGEFEVFCPSSFRITIPSKIDTTFATFECTHFSQAYKQSFTWFADMRPKNGLLTFENSSTANINIGDVIFLNISLTAFGERMDYTWGKSIVGGENAKPVAECMPWTQVLLKIVEPSSAKFVSETIQLGVFKQKGFELSLPAGNDIKFMTFEGNLYDENGVFLIDTWIADDVRPQNGRLKYTNCTSNIEIGNKFKFEINLRTFGQTQRYMTGIFVVFDYIPDTRAECRPSVAPQMKQSGLESVKVDVFYPSGFQVSIPAGKDITSMTFNGRLNQELDNFGASQWVAYDIRPKNGQLTFQDNTSNLRIGDVIYYRITVTAFEQRQQYPDGVHIVTGYINKVGHRSIWRPPPTDDTSAECKPSITAVNGIQQKCAERLIFYEEFSGNRIDTSKWTPQERFAGQPNFEFVTYLRHQDVIYVNRDHLSIEPKPITDIYGDTIFDSNLTLNLQADCTGELETSDCIRRNAVDIVPPIASGQITTKGYFSFSYGSVQIRAKLPDIPWSFVQFFLEPTDNAYGKYNFSSGQMRVAFVTGLDTCTLSGGIISKGSSAFRNQFTCQKSCSNNRKWSSDYHIYGLKWTPTSVTLSVNGEQYCNIDPIRKSFFNQSLRMMNFSSAFRRPATEMAPFDRPFHLTIGLGIGGHIEFDDGLPDKPWYNLDPRSMRRFWRHFKNRTYPRGKLEVDYIKVFTV</sequence>
<evidence type="ECO:0000256" key="2">
    <source>
        <dbReference type="ARBA" id="ARBA00022588"/>
    </source>
</evidence>
<dbReference type="SUPFAM" id="SSF49899">
    <property type="entry name" value="Concanavalin A-like lectins/glucanases"/>
    <property type="match status" value="1"/>
</dbReference>
<dbReference type="AlphaFoldDB" id="A0A7R8UK49"/>
<evidence type="ECO:0000313" key="6">
    <source>
        <dbReference type="EMBL" id="CAD7082017.1"/>
    </source>
</evidence>
<proteinExistence type="inferred from homology"/>
<dbReference type="InterPro" id="IPR013320">
    <property type="entry name" value="ConA-like_dom_sf"/>
</dbReference>
<dbReference type="PROSITE" id="PS51969">
    <property type="entry name" value="CBM39"/>
    <property type="match status" value="2"/>
</dbReference>
<evidence type="ECO:0000259" key="5">
    <source>
        <dbReference type="PROSITE" id="PS51969"/>
    </source>
</evidence>
<dbReference type="Pfam" id="PF15886">
    <property type="entry name" value="CBM39"/>
    <property type="match status" value="1"/>
</dbReference>
<dbReference type="Gene3D" id="2.60.40.2140">
    <property type="entry name" value="Beta-1,3-glucan-recognition protein, N-terminal domain"/>
    <property type="match status" value="2"/>
</dbReference>
<evidence type="ECO:0000256" key="3">
    <source>
        <dbReference type="ARBA" id="ARBA00022859"/>
    </source>
</evidence>
<dbReference type="GO" id="GO:0030246">
    <property type="term" value="F:carbohydrate binding"/>
    <property type="evidence" value="ECO:0007669"/>
    <property type="project" value="InterPro"/>
</dbReference>
<dbReference type="GO" id="GO:0004553">
    <property type="term" value="F:hydrolase activity, hydrolyzing O-glycosyl compounds"/>
    <property type="evidence" value="ECO:0007669"/>
    <property type="project" value="InterPro"/>
</dbReference>
<dbReference type="FunCoup" id="A0A7R8UK49">
    <property type="interactions" value="105"/>
</dbReference>
<dbReference type="InterPro" id="IPR050546">
    <property type="entry name" value="Glycosyl_Hydrlase_16"/>
</dbReference>
<dbReference type="InterPro" id="IPR031756">
    <property type="entry name" value="BGBP_N"/>
</dbReference>
<comment type="similarity">
    <text evidence="1">Belongs to the insect beta-1,3-glucan binding protein family.</text>
</comment>
<name>A0A7R8UK49_HERIL</name>
<keyword evidence="3" id="KW-0391">Immunity</keyword>
<dbReference type="GO" id="GO:0005975">
    <property type="term" value="P:carbohydrate metabolic process"/>
    <property type="evidence" value="ECO:0007669"/>
    <property type="project" value="InterPro"/>
</dbReference>